<proteinExistence type="predicted"/>
<accession>A0A2L2XLP8</accession>
<keyword evidence="2" id="KW-1185">Reference proteome</keyword>
<gene>
    <name evidence="1" type="ORF">DCCM_4001</name>
</gene>
<dbReference type="EMBL" id="BFAV01000153">
    <property type="protein sequence ID" value="GBF34881.1"/>
    <property type="molecule type" value="Genomic_DNA"/>
</dbReference>
<comment type="caution">
    <text evidence="1">The sequence shown here is derived from an EMBL/GenBank/DDBJ whole genome shotgun (WGS) entry which is preliminary data.</text>
</comment>
<sequence>MKRNIKGSRFQAASAAFYILRRYDLKDITPGLLEIKVFQPLL</sequence>
<name>A0A2L2XLP8_9FIRM</name>
<evidence type="ECO:0000313" key="2">
    <source>
        <dbReference type="Proteomes" id="UP000239549"/>
    </source>
</evidence>
<reference evidence="2" key="1">
    <citation type="submission" date="2018-02" db="EMBL/GenBank/DDBJ databases">
        <title>Genome sequence of Desulfocucumis palustris strain NAW-5.</title>
        <authorList>
            <person name="Watanabe M."/>
            <person name="Kojima H."/>
            <person name="Fukui M."/>
        </authorList>
    </citation>
    <scope>NUCLEOTIDE SEQUENCE [LARGE SCALE GENOMIC DNA]</scope>
    <source>
        <strain evidence="2">NAW-5</strain>
    </source>
</reference>
<protein>
    <submittedName>
        <fullName evidence="1">Uncharacterized protein</fullName>
    </submittedName>
</protein>
<dbReference type="Proteomes" id="UP000239549">
    <property type="component" value="Unassembled WGS sequence"/>
</dbReference>
<dbReference type="AlphaFoldDB" id="A0A2L2XLP8"/>
<evidence type="ECO:0000313" key="1">
    <source>
        <dbReference type="EMBL" id="GBF34881.1"/>
    </source>
</evidence>
<organism evidence="1 2">
    <name type="scientific">Desulfocucumis palustris</name>
    <dbReference type="NCBI Taxonomy" id="1898651"/>
    <lineage>
        <taxon>Bacteria</taxon>
        <taxon>Bacillati</taxon>
        <taxon>Bacillota</taxon>
        <taxon>Clostridia</taxon>
        <taxon>Eubacteriales</taxon>
        <taxon>Desulfocucumaceae</taxon>
        <taxon>Desulfocucumis</taxon>
    </lineage>
</organism>